<proteinExistence type="predicted"/>
<name>A0ABU1ZQT4_9BURK</name>
<feature type="transmembrane region" description="Helical" evidence="5">
    <location>
        <begin position="31"/>
        <end position="52"/>
    </location>
</feature>
<dbReference type="InterPro" id="IPR052719">
    <property type="entry name" value="CvpA-like"/>
</dbReference>
<evidence type="ECO:0000256" key="1">
    <source>
        <dbReference type="ARBA" id="ARBA00004141"/>
    </source>
</evidence>
<keyword evidence="3 5" id="KW-1133">Transmembrane helix</keyword>
<dbReference type="RefSeq" id="WP_310344522.1">
    <property type="nucleotide sequence ID" value="NZ_JAVDXO010000008.1"/>
</dbReference>
<comment type="caution">
    <text evidence="6">The sequence shown here is derived from an EMBL/GenBank/DDBJ whole genome shotgun (WGS) entry which is preliminary data.</text>
</comment>
<sequence length="161" mass="17156">MPTLDWIFLAVLLLSMVIGAWRGLVFEVLSLLTWAVAFVVAQWFAPDAAGWLPMGNAAEPVRYAAGFVLVFVVAIFAGSLVAFLIKKLVAAVGLRPADRLLGAGFGLVRGVVLLLAVTVVVGMTPLHTATWWQEASGPKVTTVVLGGLKPLLPEEFGKYLP</sequence>
<reference evidence="6 7" key="1">
    <citation type="submission" date="2023-07" db="EMBL/GenBank/DDBJ databases">
        <title>Sorghum-associated microbial communities from plants grown in Nebraska, USA.</title>
        <authorList>
            <person name="Schachtman D."/>
        </authorList>
    </citation>
    <scope>NUCLEOTIDE SEQUENCE [LARGE SCALE GENOMIC DNA]</scope>
    <source>
        <strain evidence="6 7">BE308</strain>
    </source>
</reference>
<protein>
    <submittedName>
        <fullName evidence="6">Membrane protein required for colicin V production</fullName>
    </submittedName>
</protein>
<feature type="transmembrane region" description="Helical" evidence="5">
    <location>
        <begin position="64"/>
        <end position="85"/>
    </location>
</feature>
<feature type="transmembrane region" description="Helical" evidence="5">
    <location>
        <begin position="106"/>
        <end position="126"/>
    </location>
</feature>
<evidence type="ECO:0000256" key="2">
    <source>
        <dbReference type="ARBA" id="ARBA00022692"/>
    </source>
</evidence>
<dbReference type="Pfam" id="PF02674">
    <property type="entry name" value="Colicin_V"/>
    <property type="match status" value="1"/>
</dbReference>
<dbReference type="PANTHER" id="PTHR36926">
    <property type="entry name" value="COLICIN V PRODUCTION PROTEIN"/>
    <property type="match status" value="1"/>
</dbReference>
<gene>
    <name evidence="6" type="ORF">J2X15_003219</name>
</gene>
<keyword evidence="2 5" id="KW-0812">Transmembrane</keyword>
<dbReference type="EMBL" id="JAVDXO010000008">
    <property type="protein sequence ID" value="MDR7307914.1"/>
    <property type="molecule type" value="Genomic_DNA"/>
</dbReference>
<dbReference type="PANTHER" id="PTHR36926:SF1">
    <property type="entry name" value="COLICIN V PRODUCTION PROTEIN"/>
    <property type="match status" value="1"/>
</dbReference>
<dbReference type="Proteomes" id="UP001268089">
    <property type="component" value="Unassembled WGS sequence"/>
</dbReference>
<comment type="subcellular location">
    <subcellularLocation>
        <location evidence="1">Membrane</location>
        <topology evidence="1">Multi-pass membrane protein</topology>
    </subcellularLocation>
</comment>
<keyword evidence="4 5" id="KW-0472">Membrane</keyword>
<organism evidence="6 7">
    <name type="scientific">Rhodoferax saidenbachensis</name>
    <dbReference type="NCBI Taxonomy" id="1484693"/>
    <lineage>
        <taxon>Bacteria</taxon>
        <taxon>Pseudomonadati</taxon>
        <taxon>Pseudomonadota</taxon>
        <taxon>Betaproteobacteria</taxon>
        <taxon>Burkholderiales</taxon>
        <taxon>Comamonadaceae</taxon>
        <taxon>Rhodoferax</taxon>
    </lineage>
</organism>
<evidence type="ECO:0000256" key="3">
    <source>
        <dbReference type="ARBA" id="ARBA00022989"/>
    </source>
</evidence>
<keyword evidence="7" id="KW-1185">Reference proteome</keyword>
<evidence type="ECO:0000256" key="5">
    <source>
        <dbReference type="SAM" id="Phobius"/>
    </source>
</evidence>
<feature type="transmembrane region" description="Helical" evidence="5">
    <location>
        <begin position="6"/>
        <end position="24"/>
    </location>
</feature>
<evidence type="ECO:0000256" key="4">
    <source>
        <dbReference type="ARBA" id="ARBA00023136"/>
    </source>
</evidence>
<evidence type="ECO:0000313" key="7">
    <source>
        <dbReference type="Proteomes" id="UP001268089"/>
    </source>
</evidence>
<dbReference type="InterPro" id="IPR003825">
    <property type="entry name" value="Colicin-V_CvpA"/>
</dbReference>
<accession>A0ABU1ZQT4</accession>
<evidence type="ECO:0000313" key="6">
    <source>
        <dbReference type="EMBL" id="MDR7307914.1"/>
    </source>
</evidence>